<name>A0ABM5YIS0_9ALTE</name>
<protein>
    <recommendedName>
        <fullName evidence="3">Glycosyltransferase</fullName>
    </recommendedName>
</protein>
<sequence>MKKIFFEPITHSNQFIEINKNTLEKIGYKPVKFSLKNIISNLKNRTPLVLNWVEDQPYRKDIGKLKAFLITVKFLILIGLSPIFSSKRVWIKHNFKPHNSVGSLFYYNIICFFLKFFQFEKVYLESYLGGSSIIHPLYLADEELSSKVSVVQNTPTNKAKKVLFFGAVKKYKGLHTLLEEWPPEIELIIRGKCVDLSYASELMQIIIRRKLNATWVNGFVSDSELENLLECTDFIILPHEDESMISSGTFYHAISYGCNVLTKQSRFALAKSERHNFVNVVDFAELNPLYLQEIYIDRSRVIESSLANYSRANLQSCWAKILD</sequence>
<reference evidence="1 2" key="1">
    <citation type="submission" date="2015-12" db="EMBL/GenBank/DDBJ databases">
        <title>Intraspecies pangenome expansion in the marine bacterium Alteromonas.</title>
        <authorList>
            <person name="Lopez-Perez M."/>
            <person name="Rodriguez-Valera F."/>
        </authorList>
    </citation>
    <scope>NUCLEOTIDE SEQUENCE [LARGE SCALE GENOMIC DNA]</scope>
    <source>
        <strain evidence="1 2">LMG 21861</strain>
    </source>
</reference>
<evidence type="ECO:0000313" key="2">
    <source>
        <dbReference type="Proteomes" id="UP000056750"/>
    </source>
</evidence>
<dbReference type="Gene3D" id="3.40.50.2000">
    <property type="entry name" value="Glycogen Phosphorylase B"/>
    <property type="match status" value="1"/>
</dbReference>
<keyword evidence="2" id="KW-1185">Reference proteome</keyword>
<dbReference type="SUPFAM" id="SSF53756">
    <property type="entry name" value="UDP-Glycosyltransferase/glycogen phosphorylase"/>
    <property type="match status" value="1"/>
</dbReference>
<proteinExistence type="predicted"/>
<dbReference type="RefSeq" id="WP_057792531.1">
    <property type="nucleotide sequence ID" value="NZ_CP013926.1"/>
</dbReference>
<gene>
    <name evidence="1" type="ORF">AVL57_08490</name>
</gene>
<evidence type="ECO:0000313" key="1">
    <source>
        <dbReference type="EMBL" id="AMJ74012.1"/>
    </source>
</evidence>
<evidence type="ECO:0008006" key="3">
    <source>
        <dbReference type="Google" id="ProtNLM"/>
    </source>
</evidence>
<dbReference type="EMBL" id="CP013926">
    <property type="protein sequence ID" value="AMJ74012.1"/>
    <property type="molecule type" value="Genomic_DNA"/>
</dbReference>
<organism evidence="1 2">
    <name type="scientific">Alteromonas stellipolaris</name>
    <dbReference type="NCBI Taxonomy" id="233316"/>
    <lineage>
        <taxon>Bacteria</taxon>
        <taxon>Pseudomonadati</taxon>
        <taxon>Pseudomonadota</taxon>
        <taxon>Gammaproteobacteria</taxon>
        <taxon>Alteromonadales</taxon>
        <taxon>Alteromonadaceae</taxon>
        <taxon>Alteromonas/Salinimonas group</taxon>
        <taxon>Alteromonas</taxon>
    </lineage>
</organism>
<dbReference type="Proteomes" id="UP000056750">
    <property type="component" value="Chromosome"/>
</dbReference>
<accession>A0ABM5YIS0</accession>